<dbReference type="Proteomes" id="UP000011550">
    <property type="component" value="Unassembled WGS sequence"/>
</dbReference>
<dbReference type="Pfam" id="PF24446">
    <property type="entry name" value="DUF7565"/>
    <property type="match status" value="1"/>
</dbReference>
<protein>
    <recommendedName>
        <fullName evidence="2">C2H2-type domain-containing protein</fullName>
    </recommendedName>
</protein>
<dbReference type="PROSITE" id="PS00028">
    <property type="entry name" value="ZINC_FINGER_C2H2_1"/>
    <property type="match status" value="1"/>
</dbReference>
<dbReference type="AlphaFoldDB" id="M0I4Z6"/>
<accession>M0I4Z6</accession>
<evidence type="ECO:0000259" key="2">
    <source>
        <dbReference type="PROSITE" id="PS00028"/>
    </source>
</evidence>
<keyword evidence="1" id="KW-0175">Coiled coil</keyword>
<dbReference type="InterPro" id="IPR055987">
    <property type="entry name" value="DUF7565"/>
</dbReference>
<reference evidence="3 4" key="1">
    <citation type="journal article" date="2014" name="PLoS Genet.">
        <title>Phylogenetically driven sequencing of extremely halophilic archaea reveals strategies for static and dynamic osmo-response.</title>
        <authorList>
            <person name="Becker E.A."/>
            <person name="Seitzer P.M."/>
            <person name="Tritt A."/>
            <person name="Larsen D."/>
            <person name="Krusor M."/>
            <person name="Yao A.I."/>
            <person name="Wu D."/>
            <person name="Madern D."/>
            <person name="Eisen J.A."/>
            <person name="Darling A.E."/>
            <person name="Facciotti M.T."/>
        </authorList>
    </citation>
    <scope>NUCLEOTIDE SEQUENCE [LARGE SCALE GENOMIC DNA]</scope>
    <source>
        <strain evidence="3 4">ATCC BAA-1512</strain>
    </source>
</reference>
<evidence type="ECO:0000313" key="4">
    <source>
        <dbReference type="Proteomes" id="UP000011550"/>
    </source>
</evidence>
<evidence type="ECO:0000313" key="3">
    <source>
        <dbReference type="EMBL" id="ELZ91846.1"/>
    </source>
</evidence>
<keyword evidence="4" id="KW-1185">Reference proteome</keyword>
<dbReference type="InterPro" id="IPR013087">
    <property type="entry name" value="Znf_C2H2_type"/>
</dbReference>
<feature type="coiled-coil region" evidence="1">
    <location>
        <begin position="92"/>
        <end position="119"/>
    </location>
</feature>
<organism evidence="3 4">
    <name type="scientific">Haloferax mucosum ATCC BAA-1512</name>
    <dbReference type="NCBI Taxonomy" id="662479"/>
    <lineage>
        <taxon>Archaea</taxon>
        <taxon>Methanobacteriati</taxon>
        <taxon>Methanobacteriota</taxon>
        <taxon>Stenosarchaea group</taxon>
        <taxon>Halobacteria</taxon>
        <taxon>Halobacteriales</taxon>
        <taxon>Haloferacaceae</taxon>
        <taxon>Haloferax</taxon>
    </lineage>
</organism>
<dbReference type="EMBL" id="AOLN01000018">
    <property type="protein sequence ID" value="ELZ91846.1"/>
    <property type="molecule type" value="Genomic_DNA"/>
</dbReference>
<sequence length="122" mass="13910">MLFLQRRTVEETVLSVTSVGSNMSRWKCGIEGCDARFENVENAIIHQTTEHERHECKVCGTIVPEGYFAIRHAFDEHTRAEFVRAYDADSSAVRIREDIKQAIEDVADLNRVVKTLRDEGAL</sequence>
<comment type="caution">
    <text evidence="3">The sequence shown here is derived from an EMBL/GenBank/DDBJ whole genome shotgun (WGS) entry which is preliminary data.</text>
</comment>
<feature type="domain" description="C2H2-type" evidence="2">
    <location>
        <begin position="28"/>
        <end position="51"/>
    </location>
</feature>
<proteinExistence type="predicted"/>
<name>M0I4Z6_9EURY</name>
<gene>
    <name evidence="3" type="ORF">C440_16079</name>
</gene>
<dbReference type="PATRIC" id="fig|662479.7.peg.3268"/>
<evidence type="ECO:0000256" key="1">
    <source>
        <dbReference type="SAM" id="Coils"/>
    </source>
</evidence>